<organism evidence="8 9">
    <name type="scientific">Georgenia thermotolerans</name>
    <dbReference type="NCBI Taxonomy" id="527326"/>
    <lineage>
        <taxon>Bacteria</taxon>
        <taxon>Bacillati</taxon>
        <taxon>Actinomycetota</taxon>
        <taxon>Actinomycetes</taxon>
        <taxon>Micrococcales</taxon>
        <taxon>Bogoriellaceae</taxon>
        <taxon>Georgenia</taxon>
    </lineage>
</organism>
<dbReference type="AlphaFoldDB" id="A0A7J5UQU6"/>
<dbReference type="GO" id="GO:0055085">
    <property type="term" value="P:transmembrane transport"/>
    <property type="evidence" value="ECO:0007669"/>
    <property type="project" value="InterPro"/>
</dbReference>
<keyword evidence="5 6" id="KW-0472">Membrane</keyword>
<dbReference type="PANTHER" id="PTHR30177:SF33">
    <property type="entry name" value="POSSIBLE OSMOPROTECTANT (GLYCINE BETAINE_CARNITINE_CHOLINE_L-PROLINE) TRANSPORT INTEGRAL MEMBRANE PROTEIN ABC TRANSPORTER PROZ"/>
    <property type="match status" value="1"/>
</dbReference>
<keyword evidence="3 6" id="KW-0812">Transmembrane</keyword>
<dbReference type="GO" id="GO:0031460">
    <property type="term" value="P:glycine betaine transport"/>
    <property type="evidence" value="ECO:0007669"/>
    <property type="project" value="TreeGrafter"/>
</dbReference>
<dbReference type="InterPro" id="IPR051204">
    <property type="entry name" value="ABC_transp_perm/SBD"/>
</dbReference>
<keyword evidence="4 6" id="KW-1133">Transmembrane helix</keyword>
<accession>A0A7J5UQU6</accession>
<dbReference type="RefSeq" id="WP_152202556.1">
    <property type="nucleotide sequence ID" value="NZ_VUKF01000015.1"/>
</dbReference>
<dbReference type="SUPFAM" id="SSF161098">
    <property type="entry name" value="MetI-like"/>
    <property type="match status" value="1"/>
</dbReference>
<dbReference type="Proteomes" id="UP000451860">
    <property type="component" value="Unassembled WGS sequence"/>
</dbReference>
<evidence type="ECO:0000256" key="1">
    <source>
        <dbReference type="ARBA" id="ARBA00004141"/>
    </source>
</evidence>
<dbReference type="PANTHER" id="PTHR30177">
    <property type="entry name" value="GLYCINE BETAINE/L-PROLINE TRANSPORT SYSTEM PERMEASE PROTEIN PROW"/>
    <property type="match status" value="1"/>
</dbReference>
<evidence type="ECO:0000256" key="2">
    <source>
        <dbReference type="ARBA" id="ARBA00022448"/>
    </source>
</evidence>
<comment type="caution">
    <text evidence="8">The sequence shown here is derived from an EMBL/GenBank/DDBJ whole genome shotgun (WGS) entry which is preliminary data.</text>
</comment>
<reference evidence="8 9" key="1">
    <citation type="submission" date="2019-10" db="EMBL/GenBank/DDBJ databases">
        <title>Georgenia wutianyii sp. nov. and Georgenia yuyongxinii sp. nov. isolated from plateau pika (Ochotona curzoniae) in the Qinghai-Tibet plateau of China.</title>
        <authorList>
            <person name="Tian Z."/>
        </authorList>
    </citation>
    <scope>NUCLEOTIDE SEQUENCE [LARGE SCALE GENOMIC DNA]</scope>
    <source>
        <strain evidence="8 9">DSM 21501</strain>
    </source>
</reference>
<evidence type="ECO:0000313" key="9">
    <source>
        <dbReference type="Proteomes" id="UP000451860"/>
    </source>
</evidence>
<evidence type="ECO:0000256" key="5">
    <source>
        <dbReference type="ARBA" id="ARBA00023136"/>
    </source>
</evidence>
<comment type="similarity">
    <text evidence="6">Belongs to the binding-protein-dependent transport system permease family.</text>
</comment>
<dbReference type="EMBL" id="WHJE01000031">
    <property type="protein sequence ID" value="KAE8764494.1"/>
    <property type="molecule type" value="Genomic_DNA"/>
</dbReference>
<sequence>MNGVLGDALRYLNDPLSWTGPTGILALLADHLWMTFVAVVLAAVVALPLGLWLGHTGRRGTLVVAVANLTRAIPTLALLFVFTAGLGLGQLPTILAVAIFAVPPILSNSYTGVQDVSPAAREAGAGMGMSPTRLLTAVELPLAMPLIAAGLRTAVVQVVATVTLASLVGGGGLGLIIANGIATQRYGQALAGALLVVVVCLGLEGLLALVQRMLTPAPLRAVSGEGLRRSRRDAVGA</sequence>
<dbReference type="CDD" id="cd06261">
    <property type="entry name" value="TM_PBP2"/>
    <property type="match status" value="1"/>
</dbReference>
<keyword evidence="9" id="KW-1185">Reference proteome</keyword>
<evidence type="ECO:0000256" key="6">
    <source>
        <dbReference type="RuleBase" id="RU363032"/>
    </source>
</evidence>
<evidence type="ECO:0000313" key="8">
    <source>
        <dbReference type="EMBL" id="KAE8764494.1"/>
    </source>
</evidence>
<feature type="domain" description="ABC transmembrane type-1" evidence="7">
    <location>
        <begin position="28"/>
        <end position="207"/>
    </location>
</feature>
<evidence type="ECO:0000256" key="3">
    <source>
        <dbReference type="ARBA" id="ARBA00022692"/>
    </source>
</evidence>
<dbReference type="InterPro" id="IPR000515">
    <property type="entry name" value="MetI-like"/>
</dbReference>
<feature type="transmembrane region" description="Helical" evidence="6">
    <location>
        <begin position="32"/>
        <end position="54"/>
    </location>
</feature>
<dbReference type="PROSITE" id="PS50928">
    <property type="entry name" value="ABC_TM1"/>
    <property type="match status" value="1"/>
</dbReference>
<protein>
    <submittedName>
        <fullName evidence="8">ABC transporter permease subunit</fullName>
    </submittedName>
</protein>
<feature type="transmembrane region" description="Helical" evidence="6">
    <location>
        <begin position="154"/>
        <end position="177"/>
    </location>
</feature>
<evidence type="ECO:0000259" key="7">
    <source>
        <dbReference type="PROSITE" id="PS50928"/>
    </source>
</evidence>
<comment type="subcellular location">
    <subcellularLocation>
        <location evidence="6">Cell membrane</location>
        <topology evidence="6">Multi-pass membrane protein</topology>
    </subcellularLocation>
    <subcellularLocation>
        <location evidence="1">Membrane</location>
        <topology evidence="1">Multi-pass membrane protein</topology>
    </subcellularLocation>
</comment>
<dbReference type="Pfam" id="PF00528">
    <property type="entry name" value="BPD_transp_1"/>
    <property type="match status" value="1"/>
</dbReference>
<dbReference type="Gene3D" id="1.10.3720.10">
    <property type="entry name" value="MetI-like"/>
    <property type="match status" value="1"/>
</dbReference>
<keyword evidence="2 6" id="KW-0813">Transport</keyword>
<proteinExistence type="inferred from homology"/>
<name>A0A7J5UQU6_9MICO</name>
<feature type="transmembrane region" description="Helical" evidence="6">
    <location>
        <begin position="189"/>
        <end position="210"/>
    </location>
</feature>
<dbReference type="InterPro" id="IPR035906">
    <property type="entry name" value="MetI-like_sf"/>
</dbReference>
<evidence type="ECO:0000256" key="4">
    <source>
        <dbReference type="ARBA" id="ARBA00022989"/>
    </source>
</evidence>
<dbReference type="GO" id="GO:0005886">
    <property type="term" value="C:plasma membrane"/>
    <property type="evidence" value="ECO:0007669"/>
    <property type="project" value="UniProtKB-SubCell"/>
</dbReference>
<gene>
    <name evidence="8" type="ORF">GB883_08765</name>
</gene>
<dbReference type="OrthoDB" id="5244012at2"/>